<gene>
    <name evidence="1" type="primary">SRR7976325_6_2</name>
</gene>
<proteinExistence type="predicted"/>
<organism evidence="1 2">
    <name type="scientific">ssRNA phage SRR7976325_6</name>
    <dbReference type="NCBI Taxonomy" id="2786721"/>
    <lineage>
        <taxon>Viruses</taxon>
        <taxon>Riboviria</taxon>
        <taxon>Orthornavirae</taxon>
        <taxon>Lenarviricota</taxon>
        <taxon>Leviviricetes</taxon>
        <taxon>Meihzavirus</taxon>
        <taxon>Meihzavirus sp. 'luticola'</taxon>
    </lineage>
</organism>
<protein>
    <submittedName>
        <fullName evidence="1">Coat protein</fullName>
    </submittedName>
</protein>
<sequence>MAATSDISLLAHDGTTTIVFTPSVAVANGSEYADTVSTAASPRRLVVKHIPSDAGNLSSSDVHSLSFSHYVADSVGVLRPATVTLTLRVPHAGPTANDRLDLVAFVKNFLTDANVTKLLIGGF</sequence>
<dbReference type="GO" id="GO:0019028">
    <property type="term" value="C:viral capsid"/>
    <property type="evidence" value="ECO:0007669"/>
    <property type="project" value="UniProtKB-KW"/>
</dbReference>
<dbReference type="GeneID" id="80401024"/>
<reference evidence="1" key="1">
    <citation type="submission" date="2020-09" db="EMBL/GenBank/DDBJ databases">
        <title>Leviviricetes taxonomy.</title>
        <authorList>
            <person name="Stockdale S.R."/>
            <person name="Callanan J."/>
            <person name="Adriaenssens E.M."/>
            <person name="Kuhn J.H."/>
            <person name="Rumnieks J."/>
            <person name="Shkoporov A."/>
            <person name="Draper L.A."/>
            <person name="Ross P."/>
            <person name="Hill C."/>
        </authorList>
    </citation>
    <scope>NUCLEOTIDE SEQUENCE</scope>
</reference>
<evidence type="ECO:0000313" key="2">
    <source>
        <dbReference type="Proteomes" id="UP000681360"/>
    </source>
</evidence>
<keyword evidence="1" id="KW-0946">Virion</keyword>
<accession>A0A8S5L262</accession>
<dbReference type="Proteomes" id="UP000681360">
    <property type="component" value="Segment"/>
</dbReference>
<dbReference type="KEGG" id="vg:80401024"/>
<evidence type="ECO:0000313" key="1">
    <source>
        <dbReference type="EMBL" id="DAD51210.1"/>
    </source>
</evidence>
<dbReference type="EMBL" id="BK013754">
    <property type="protein sequence ID" value="DAD51210.1"/>
    <property type="molecule type" value="Genomic_RNA"/>
</dbReference>
<name>A0A8S5L262_9VIRU</name>
<keyword evidence="1" id="KW-0167">Capsid protein</keyword>
<dbReference type="RefSeq" id="YP_010771321.1">
    <property type="nucleotide sequence ID" value="NC_074554.1"/>
</dbReference>